<feature type="signal peptide" evidence="1">
    <location>
        <begin position="1"/>
        <end position="21"/>
    </location>
</feature>
<keyword evidence="3" id="KW-1185">Reference proteome</keyword>
<dbReference type="Proteomes" id="UP001235874">
    <property type="component" value="Chromosome"/>
</dbReference>
<evidence type="ECO:0000313" key="3">
    <source>
        <dbReference type="Proteomes" id="UP001235874"/>
    </source>
</evidence>
<dbReference type="RefSeq" id="WP_306273843.1">
    <property type="nucleotide sequence ID" value="NZ_CP130472.1"/>
</dbReference>
<name>A0AAJ6HWL0_9ACTN</name>
<proteinExistence type="predicted"/>
<evidence type="ECO:0000313" key="2">
    <source>
        <dbReference type="EMBL" id="WLS48605.1"/>
    </source>
</evidence>
<dbReference type="KEGG" id="mprn:Q3V37_05020"/>
<dbReference type="InterPro" id="IPR049790">
    <property type="entry name" value="Rv3655c/TadE"/>
</dbReference>
<dbReference type="AlphaFoldDB" id="A0AAJ6HWL0"/>
<sequence length="101" mass="9852">MAAGLPALLLLLLAGLTAVNAVSTKAGCLHAAREAALAAARGEARIPGAPPGAEVSVSIDEGRAQATVRAPVRALGGRLPRITVVATAVAALEPGAGEGDR</sequence>
<dbReference type="NCBIfam" id="NF041390">
    <property type="entry name" value="TadE_Rv3655c"/>
    <property type="match status" value="1"/>
</dbReference>
<gene>
    <name evidence="2" type="ORF">Q3V37_05020</name>
</gene>
<evidence type="ECO:0000256" key="1">
    <source>
        <dbReference type="SAM" id="SignalP"/>
    </source>
</evidence>
<organism evidence="2 3">
    <name type="scientific">Micromonospora profundi</name>
    <dbReference type="NCBI Taxonomy" id="1420889"/>
    <lineage>
        <taxon>Bacteria</taxon>
        <taxon>Bacillati</taxon>
        <taxon>Actinomycetota</taxon>
        <taxon>Actinomycetes</taxon>
        <taxon>Micromonosporales</taxon>
        <taxon>Micromonosporaceae</taxon>
        <taxon>Micromonospora</taxon>
    </lineage>
</organism>
<protein>
    <submittedName>
        <fullName evidence="2">TadE family type IV pilus minor pilin</fullName>
    </submittedName>
</protein>
<dbReference type="EMBL" id="CP130472">
    <property type="protein sequence ID" value="WLS48605.1"/>
    <property type="molecule type" value="Genomic_DNA"/>
</dbReference>
<keyword evidence="1" id="KW-0732">Signal</keyword>
<reference evidence="2 3" key="1">
    <citation type="submission" date="2023-07" db="EMBL/GenBank/DDBJ databases">
        <title>Micromonospora profundi TRM 95458 converts glycerol to a new osmotic compound.</title>
        <authorList>
            <person name="Lu D."/>
        </authorList>
    </citation>
    <scope>NUCLEOTIDE SEQUENCE [LARGE SCALE GENOMIC DNA]</scope>
    <source>
        <strain evidence="2 3">TRM95458</strain>
    </source>
</reference>
<accession>A0AAJ6HWL0</accession>
<feature type="chain" id="PRO_5042460434" evidence="1">
    <location>
        <begin position="22"/>
        <end position="101"/>
    </location>
</feature>